<dbReference type="PANTHER" id="PTHR33110">
    <property type="entry name" value="F-BOX/KELCH-REPEAT PROTEIN-RELATED"/>
    <property type="match status" value="1"/>
</dbReference>
<sequence>MTLPNQQGKRLGVVPAACTYTAPTQGPVDIQACSTPELSRPRPPSATTPTIMSSPARRADVPRWSSIPIELAGVVLRRLSCHADRVRFAAVCKQWRASARQSPPPSHYPWLALPDRTFYSLPGSAFRPLPLHLDRHRQLPHAQSSCGEWLVFERFDGAYTLVSPFSMSTTILLPGLSDTYAPNVPLLVANDQPKPNMLKLVVCSHDLIAAIVVDNEASTTYSKLALCRPGASSWWSICTPDELRHLQDIVWCGGKLYALDSWDGLLSVSIGTGDPTVSRVDHILHNPRWAVEDSPRYLLESSGTLLLVCREDRPMNKAKQTATGPVVVLCNALELEMGTRFKVFEADLARPRWVWLTSVGDDRVLFVGPWCSRAVHVTGAAEQDTGCRIFFTEDASAGRYNHRYYQKQEPFYCSVYDMRTRRSHLFLDTPVCPLKGFPVTWLFPPSQGG</sequence>
<evidence type="ECO:0000313" key="5">
    <source>
        <dbReference type="Proteomes" id="UP000011116"/>
    </source>
</evidence>
<dbReference type="InterPro" id="IPR005174">
    <property type="entry name" value="KIB1-4_b-propeller"/>
</dbReference>
<dbReference type="InterPro" id="IPR001810">
    <property type="entry name" value="F-box_dom"/>
</dbReference>
<evidence type="ECO:0008006" key="6">
    <source>
        <dbReference type="Google" id="ProtNLM"/>
    </source>
</evidence>
<dbReference type="Pfam" id="PF03478">
    <property type="entry name" value="Beta-prop_KIB1-4"/>
    <property type="match status" value="1"/>
</dbReference>
<dbReference type="Gene3D" id="1.20.1280.50">
    <property type="match status" value="1"/>
</dbReference>
<proteinExistence type="predicted"/>
<reference evidence="5" key="1">
    <citation type="journal article" date="2012" name="Nature">
        <title>A physical, genetic and functional sequence assembly of the barley genome.</title>
        <authorList>
            <consortium name="The International Barley Genome Sequencing Consortium"/>
            <person name="Mayer K.F."/>
            <person name="Waugh R."/>
            <person name="Brown J.W."/>
            <person name="Schulman A."/>
            <person name="Langridge P."/>
            <person name="Platzer M."/>
            <person name="Fincher G.B."/>
            <person name="Muehlbauer G.J."/>
            <person name="Sato K."/>
            <person name="Close T.J."/>
            <person name="Wise R.P."/>
            <person name="Stein N."/>
        </authorList>
    </citation>
    <scope>NUCLEOTIDE SEQUENCE [LARGE SCALE GENOMIC DNA]</scope>
    <source>
        <strain evidence="5">cv. Morex</strain>
    </source>
</reference>
<feature type="region of interest" description="Disordered" evidence="1">
    <location>
        <begin position="35"/>
        <end position="57"/>
    </location>
</feature>
<protein>
    <recommendedName>
        <fullName evidence="6">DUF295 domain-containing protein</fullName>
    </recommendedName>
</protein>
<evidence type="ECO:0000313" key="4">
    <source>
        <dbReference type="EnsemblPlants" id="HORVU.MOREX.r3.1HG0091090.1.CDS1"/>
    </source>
</evidence>
<accession>A0A8I6XA77</accession>
<gene>
    <name evidence="4" type="primary">LOC123420424</name>
</gene>
<dbReference type="EnsemblPlants" id="HORVU.MOREX.r3.1HG0091090.1">
    <property type="protein sequence ID" value="HORVU.MOREX.r3.1HG0091090.1.CDS1"/>
    <property type="gene ID" value="HORVU.MOREX.r3.1HG0091090"/>
</dbReference>
<dbReference type="SUPFAM" id="SSF81383">
    <property type="entry name" value="F-box domain"/>
    <property type="match status" value="1"/>
</dbReference>
<keyword evidence="5" id="KW-1185">Reference proteome</keyword>
<organism evidence="4 5">
    <name type="scientific">Hordeum vulgare subsp. vulgare</name>
    <name type="common">Domesticated barley</name>
    <dbReference type="NCBI Taxonomy" id="112509"/>
    <lineage>
        <taxon>Eukaryota</taxon>
        <taxon>Viridiplantae</taxon>
        <taxon>Streptophyta</taxon>
        <taxon>Embryophyta</taxon>
        <taxon>Tracheophyta</taxon>
        <taxon>Spermatophyta</taxon>
        <taxon>Magnoliopsida</taxon>
        <taxon>Liliopsida</taxon>
        <taxon>Poales</taxon>
        <taxon>Poaceae</taxon>
        <taxon>BOP clade</taxon>
        <taxon>Pooideae</taxon>
        <taxon>Triticodae</taxon>
        <taxon>Triticeae</taxon>
        <taxon>Hordeinae</taxon>
        <taxon>Hordeum</taxon>
    </lineage>
</organism>
<dbReference type="Proteomes" id="UP000011116">
    <property type="component" value="Chromosome 1H"/>
</dbReference>
<dbReference type="PANTHER" id="PTHR33110:SF115">
    <property type="entry name" value="OS02G0129200 PROTEIN"/>
    <property type="match status" value="1"/>
</dbReference>
<feature type="domain" description="F-box" evidence="2">
    <location>
        <begin position="64"/>
        <end position="102"/>
    </location>
</feature>
<evidence type="ECO:0000259" key="2">
    <source>
        <dbReference type="Pfam" id="PF00646"/>
    </source>
</evidence>
<dbReference type="Pfam" id="PF00646">
    <property type="entry name" value="F-box"/>
    <property type="match status" value="1"/>
</dbReference>
<feature type="domain" description="KIB1-4 beta-propeller" evidence="3">
    <location>
        <begin position="118"/>
        <end position="401"/>
    </location>
</feature>
<dbReference type="AlphaFoldDB" id="A0A8I6XA77"/>
<name>A0A8I6XA77_HORVV</name>
<reference evidence="4" key="2">
    <citation type="submission" date="2020-10" db="EMBL/GenBank/DDBJ databases">
        <authorList>
            <person name="Scholz U."/>
            <person name="Mascher M."/>
            <person name="Fiebig A."/>
        </authorList>
    </citation>
    <scope>NUCLEOTIDE SEQUENCE [LARGE SCALE GENOMIC DNA]</scope>
    <source>
        <strain evidence="4">cv. Morex</strain>
    </source>
</reference>
<dbReference type="InterPro" id="IPR036047">
    <property type="entry name" value="F-box-like_dom_sf"/>
</dbReference>
<reference evidence="4" key="3">
    <citation type="submission" date="2022-01" db="UniProtKB">
        <authorList>
            <consortium name="EnsemblPlants"/>
        </authorList>
    </citation>
    <scope>IDENTIFICATION</scope>
    <source>
        <strain evidence="4">subsp. vulgare</strain>
    </source>
</reference>
<evidence type="ECO:0000259" key="3">
    <source>
        <dbReference type="Pfam" id="PF03478"/>
    </source>
</evidence>
<dbReference type="Gramene" id="HORVU.MOREX.r3.1HG0091090.1">
    <property type="protein sequence ID" value="HORVU.MOREX.r3.1HG0091090.1.CDS1"/>
    <property type="gene ID" value="HORVU.MOREX.r3.1HG0091090"/>
</dbReference>
<evidence type="ECO:0000256" key="1">
    <source>
        <dbReference type="SAM" id="MobiDB-lite"/>
    </source>
</evidence>